<protein>
    <recommendedName>
        <fullName evidence="2">Transposase Tc1-like domain-containing protein</fullName>
    </recommendedName>
</protein>
<dbReference type="Proteomes" id="UP000821853">
    <property type="component" value="Chromosome 1"/>
</dbReference>
<dbReference type="InterPro" id="IPR036397">
    <property type="entry name" value="RNaseH_sf"/>
</dbReference>
<evidence type="ECO:0000256" key="1">
    <source>
        <dbReference type="SAM" id="Phobius"/>
    </source>
</evidence>
<dbReference type="Pfam" id="PF01498">
    <property type="entry name" value="HTH_Tnp_Tc3_2"/>
    <property type="match status" value="1"/>
</dbReference>
<dbReference type="GO" id="GO:0006313">
    <property type="term" value="P:DNA transposition"/>
    <property type="evidence" value="ECO:0007669"/>
    <property type="project" value="InterPro"/>
</dbReference>
<evidence type="ECO:0000259" key="2">
    <source>
        <dbReference type="Pfam" id="PF01498"/>
    </source>
</evidence>
<evidence type="ECO:0000313" key="3">
    <source>
        <dbReference type="EMBL" id="KAH9361479.1"/>
    </source>
</evidence>
<sequence length="170" mass="19779">MGTTQVSRIIRAFHDKGRLADAARHVQRKTSEEEDRPIVALASAEPFMTAGQIREAAGLDVSDELVRSRLREAGLRNQVAAQKPLLSAVNKFKRLEFARHHLTWTVDDWQRVVFTDESTVCTQWDQKQNVYRPALMRFVLFHISVYRFLLDLAHIYIFLFGIIAFYRRTM</sequence>
<dbReference type="InterPro" id="IPR002492">
    <property type="entry name" value="Transposase_Tc1-like"/>
</dbReference>
<dbReference type="AlphaFoldDB" id="A0A9J6FFI8"/>
<accession>A0A9J6FFI8</accession>
<feature type="transmembrane region" description="Helical" evidence="1">
    <location>
        <begin position="145"/>
        <end position="166"/>
    </location>
</feature>
<keyword evidence="1" id="KW-0812">Transmembrane</keyword>
<keyword evidence="1" id="KW-0472">Membrane</keyword>
<dbReference type="GO" id="GO:0015074">
    <property type="term" value="P:DNA integration"/>
    <property type="evidence" value="ECO:0007669"/>
    <property type="project" value="InterPro"/>
</dbReference>
<evidence type="ECO:0000313" key="4">
    <source>
        <dbReference type="Proteomes" id="UP000821853"/>
    </source>
</evidence>
<keyword evidence="1" id="KW-1133">Transmembrane helix</keyword>
<gene>
    <name evidence="3" type="ORF">HPB48_004578</name>
</gene>
<proteinExistence type="predicted"/>
<keyword evidence="4" id="KW-1185">Reference proteome</keyword>
<dbReference type="OrthoDB" id="6376364at2759"/>
<name>A0A9J6FFI8_HAELO</name>
<dbReference type="GO" id="GO:0003677">
    <property type="term" value="F:DNA binding"/>
    <property type="evidence" value="ECO:0007669"/>
    <property type="project" value="InterPro"/>
</dbReference>
<feature type="domain" description="Transposase Tc1-like" evidence="2">
    <location>
        <begin position="35"/>
        <end position="102"/>
    </location>
</feature>
<dbReference type="VEuPathDB" id="VectorBase:HLOH_063126"/>
<comment type="caution">
    <text evidence="3">The sequence shown here is derived from an EMBL/GenBank/DDBJ whole genome shotgun (WGS) entry which is preliminary data.</text>
</comment>
<dbReference type="Gene3D" id="3.30.420.10">
    <property type="entry name" value="Ribonuclease H-like superfamily/Ribonuclease H"/>
    <property type="match status" value="1"/>
</dbReference>
<organism evidence="3 4">
    <name type="scientific">Haemaphysalis longicornis</name>
    <name type="common">Bush tick</name>
    <dbReference type="NCBI Taxonomy" id="44386"/>
    <lineage>
        <taxon>Eukaryota</taxon>
        <taxon>Metazoa</taxon>
        <taxon>Ecdysozoa</taxon>
        <taxon>Arthropoda</taxon>
        <taxon>Chelicerata</taxon>
        <taxon>Arachnida</taxon>
        <taxon>Acari</taxon>
        <taxon>Parasitiformes</taxon>
        <taxon>Ixodida</taxon>
        <taxon>Ixodoidea</taxon>
        <taxon>Ixodidae</taxon>
        <taxon>Haemaphysalinae</taxon>
        <taxon>Haemaphysalis</taxon>
    </lineage>
</organism>
<dbReference type="EMBL" id="JABSTR010000001">
    <property type="protein sequence ID" value="KAH9361479.1"/>
    <property type="molecule type" value="Genomic_DNA"/>
</dbReference>
<reference evidence="3 4" key="1">
    <citation type="journal article" date="2020" name="Cell">
        <title>Large-Scale Comparative Analyses of Tick Genomes Elucidate Their Genetic Diversity and Vector Capacities.</title>
        <authorList>
            <consortium name="Tick Genome and Microbiome Consortium (TIGMIC)"/>
            <person name="Jia N."/>
            <person name="Wang J."/>
            <person name="Shi W."/>
            <person name="Du L."/>
            <person name="Sun Y."/>
            <person name="Zhan W."/>
            <person name="Jiang J.F."/>
            <person name="Wang Q."/>
            <person name="Zhang B."/>
            <person name="Ji P."/>
            <person name="Bell-Sakyi L."/>
            <person name="Cui X.M."/>
            <person name="Yuan T.T."/>
            <person name="Jiang B.G."/>
            <person name="Yang W.F."/>
            <person name="Lam T.T."/>
            <person name="Chang Q.C."/>
            <person name="Ding S.J."/>
            <person name="Wang X.J."/>
            <person name="Zhu J.G."/>
            <person name="Ruan X.D."/>
            <person name="Zhao L."/>
            <person name="Wei J.T."/>
            <person name="Ye R.Z."/>
            <person name="Que T.C."/>
            <person name="Du C.H."/>
            <person name="Zhou Y.H."/>
            <person name="Cheng J.X."/>
            <person name="Dai P.F."/>
            <person name="Guo W.B."/>
            <person name="Han X.H."/>
            <person name="Huang E.J."/>
            <person name="Li L.F."/>
            <person name="Wei W."/>
            <person name="Gao Y.C."/>
            <person name="Liu J.Z."/>
            <person name="Shao H.Z."/>
            <person name="Wang X."/>
            <person name="Wang C.C."/>
            <person name="Yang T.C."/>
            <person name="Huo Q.B."/>
            <person name="Li W."/>
            <person name="Chen H.Y."/>
            <person name="Chen S.E."/>
            <person name="Zhou L.G."/>
            <person name="Ni X.B."/>
            <person name="Tian J.H."/>
            <person name="Sheng Y."/>
            <person name="Liu T."/>
            <person name="Pan Y.S."/>
            <person name="Xia L.Y."/>
            <person name="Li J."/>
            <person name="Zhao F."/>
            <person name="Cao W.C."/>
        </authorList>
    </citation>
    <scope>NUCLEOTIDE SEQUENCE [LARGE SCALE GENOMIC DNA]</scope>
    <source>
        <strain evidence="3">HaeL-2018</strain>
    </source>
</reference>